<name>A0A409YA35_9AGAR</name>
<evidence type="ECO:0000313" key="3">
    <source>
        <dbReference type="Proteomes" id="UP000284842"/>
    </source>
</evidence>
<keyword evidence="3" id="KW-1185">Reference proteome</keyword>
<reference evidence="2 3" key="1">
    <citation type="journal article" date="2018" name="Evol. Lett.">
        <title>Horizontal gene cluster transfer increased hallucinogenic mushroom diversity.</title>
        <authorList>
            <person name="Reynolds H.T."/>
            <person name="Vijayakumar V."/>
            <person name="Gluck-Thaler E."/>
            <person name="Korotkin H.B."/>
            <person name="Matheny P.B."/>
            <person name="Slot J.C."/>
        </authorList>
    </citation>
    <scope>NUCLEOTIDE SEQUENCE [LARGE SCALE GENOMIC DNA]</scope>
    <source>
        <strain evidence="2 3">2629</strain>
    </source>
</reference>
<evidence type="ECO:0000313" key="2">
    <source>
        <dbReference type="EMBL" id="PPQ99859.1"/>
    </source>
</evidence>
<feature type="compositionally biased region" description="Low complexity" evidence="1">
    <location>
        <begin position="272"/>
        <end position="286"/>
    </location>
</feature>
<evidence type="ECO:0000256" key="1">
    <source>
        <dbReference type="SAM" id="MobiDB-lite"/>
    </source>
</evidence>
<dbReference type="Proteomes" id="UP000284842">
    <property type="component" value="Unassembled WGS sequence"/>
</dbReference>
<comment type="caution">
    <text evidence="2">The sequence shown here is derived from an EMBL/GenBank/DDBJ whole genome shotgun (WGS) entry which is preliminary data.</text>
</comment>
<protein>
    <submittedName>
        <fullName evidence="2">Uncharacterized protein</fullName>
    </submittedName>
</protein>
<proteinExistence type="predicted"/>
<accession>A0A409YA35</accession>
<feature type="region of interest" description="Disordered" evidence="1">
    <location>
        <begin position="413"/>
        <end position="466"/>
    </location>
</feature>
<sequence>MENSRIRNSSGSSTSYSQPYVPLSSALQPVHSQSSLSCTTITRTPAPVQSSRTQFGDITNQIQGQDGFTVLPQQKTLQMTTFSDPIILHQALMASGFKLPDPPIYDDEFGSLVDSKAPHKKLEKPSNASTVFLHTFNNALLREFTFKCGDTEVTSLHRDVVSKTASVYWQSMDRNQRLFWDISAVILRNIHFLAASNYQYTPQSPVQAAPIVQPLAPQARATPQLRVAPQAPATPQVKTPRKAKRARMAEKKIPLVAARAIRPPGQKKRRPSTSAASKPSSYKKSPLNTVMTAMTEPEFAPVTQQQMALASGIHNQEIGQDWTNQSTTGHANLPSASFDFRVTTASATPNSGASAYTTHLASSDGTTNWSYGGAESSVPHSTPDMLSQPAIRQDAVDVSTYQDSTNWGPYIPHMPSPNTGHPGPSSEFSLIAPTPSVQPLAGGSSSTSNLDVNAYSYLDPPPTDDPAAFERWLRAYQKD</sequence>
<dbReference type="InParanoid" id="A0A409YA35"/>
<feature type="compositionally biased region" description="Low complexity" evidence="1">
    <location>
        <begin position="6"/>
        <end position="17"/>
    </location>
</feature>
<dbReference type="EMBL" id="NHTK01001343">
    <property type="protein sequence ID" value="PPQ99859.1"/>
    <property type="molecule type" value="Genomic_DNA"/>
</dbReference>
<dbReference type="AlphaFoldDB" id="A0A409YA35"/>
<organism evidence="2 3">
    <name type="scientific">Panaeolus cyanescens</name>
    <dbReference type="NCBI Taxonomy" id="181874"/>
    <lineage>
        <taxon>Eukaryota</taxon>
        <taxon>Fungi</taxon>
        <taxon>Dikarya</taxon>
        <taxon>Basidiomycota</taxon>
        <taxon>Agaricomycotina</taxon>
        <taxon>Agaricomycetes</taxon>
        <taxon>Agaricomycetidae</taxon>
        <taxon>Agaricales</taxon>
        <taxon>Agaricineae</taxon>
        <taxon>Galeropsidaceae</taxon>
        <taxon>Panaeolus</taxon>
    </lineage>
</organism>
<feature type="region of interest" description="Disordered" evidence="1">
    <location>
        <begin position="225"/>
        <end position="287"/>
    </location>
</feature>
<feature type="region of interest" description="Disordered" evidence="1">
    <location>
        <begin position="1"/>
        <end position="20"/>
    </location>
</feature>
<gene>
    <name evidence="2" type="ORF">CVT24_009610</name>
</gene>